<evidence type="ECO:0000256" key="2">
    <source>
        <dbReference type="SAM" id="SignalP"/>
    </source>
</evidence>
<evidence type="ECO:0000256" key="1">
    <source>
        <dbReference type="ARBA" id="ARBA00009477"/>
    </source>
</evidence>
<feature type="chain" id="PRO_5042000851" evidence="2">
    <location>
        <begin position="26"/>
        <end position="386"/>
    </location>
</feature>
<dbReference type="RefSeq" id="WP_171324541.1">
    <property type="nucleotide sequence ID" value="NZ_VTXO01000009.1"/>
</dbReference>
<dbReference type="Gene3D" id="2.40.50.100">
    <property type="match status" value="1"/>
</dbReference>
<dbReference type="Gene3D" id="1.10.287.470">
    <property type="entry name" value="Helix hairpin bin"/>
    <property type="match status" value="1"/>
</dbReference>
<feature type="domain" description="Multidrug resistance protein MdtA-like barrel-sandwich hybrid" evidence="3">
    <location>
        <begin position="73"/>
        <end position="212"/>
    </location>
</feature>
<accession>A0AAE5GT46</accession>
<dbReference type="GO" id="GO:0015562">
    <property type="term" value="F:efflux transmembrane transporter activity"/>
    <property type="evidence" value="ECO:0007669"/>
    <property type="project" value="TreeGrafter"/>
</dbReference>
<evidence type="ECO:0000313" key="4">
    <source>
        <dbReference type="EMBL" id="NOI82777.1"/>
    </source>
</evidence>
<comment type="caution">
    <text evidence="4">The sequence shown here is derived from an EMBL/GenBank/DDBJ whole genome shotgun (WGS) entry which is preliminary data.</text>
</comment>
<dbReference type="SUPFAM" id="SSF111369">
    <property type="entry name" value="HlyD-like secretion proteins"/>
    <property type="match status" value="1"/>
</dbReference>
<evidence type="ECO:0000313" key="5">
    <source>
        <dbReference type="Proteomes" id="UP000572722"/>
    </source>
</evidence>
<dbReference type="PANTHER" id="PTHR30469">
    <property type="entry name" value="MULTIDRUG RESISTANCE PROTEIN MDTA"/>
    <property type="match status" value="1"/>
</dbReference>
<name>A0AAE5GT46_9VIBR</name>
<organism evidence="4 5">
    <name type="scientific">Vibrio tubiashii</name>
    <dbReference type="NCBI Taxonomy" id="29498"/>
    <lineage>
        <taxon>Bacteria</taxon>
        <taxon>Pseudomonadati</taxon>
        <taxon>Pseudomonadota</taxon>
        <taxon>Gammaproteobacteria</taxon>
        <taxon>Vibrionales</taxon>
        <taxon>Vibrionaceae</taxon>
        <taxon>Vibrio</taxon>
        <taxon>Vibrio oreintalis group</taxon>
    </lineage>
</organism>
<gene>
    <name evidence="4" type="ORF">F0237_19095</name>
</gene>
<dbReference type="InterPro" id="IPR058625">
    <property type="entry name" value="MdtA-like_BSH"/>
</dbReference>
<evidence type="ECO:0000259" key="3">
    <source>
        <dbReference type="Pfam" id="PF25917"/>
    </source>
</evidence>
<dbReference type="EMBL" id="VTXO01000009">
    <property type="protein sequence ID" value="NOI82777.1"/>
    <property type="molecule type" value="Genomic_DNA"/>
</dbReference>
<dbReference type="NCBIfam" id="TIGR01730">
    <property type="entry name" value="RND_mfp"/>
    <property type="match status" value="1"/>
</dbReference>
<sequence>MNLLKNHKLAVTAICALSIPLTVYSVLNSAPPITDMSIEQSPQQLINVTTSTLTAQTNFPIIKAYGEVTSDETLSIVTQVAGEVVWKSPAFKVGHLVKKGALLFRIDDSSYKVTLAHAKQSFAEARLALLQEQRKRKRAAKEWQKSGINEKPSPLALRQPQLDIANARYSAANEAVKEAQKNLERTSFYAPYDAVVDQVSLTKGSYVSSGLTLGQLKSTRFAQIKVSLPETDWTQLPADLNATPIAVRSQSNEQHTWQGIATTLSEFIDPKTRMRALTLHVDSPLEQAPSLLLGSYVQVEIKGKPYAHSFVVPFSSITADGFLWYVQNGTLQRIKPSILFYSQEGLGLAQGQLDKEISVVSTPLSQFVNGMTVADSNQGMEVANER</sequence>
<protein>
    <submittedName>
        <fullName evidence="4">Efflux RND transporter periplasmic adaptor subunit</fullName>
    </submittedName>
</protein>
<dbReference type="PANTHER" id="PTHR30469:SF36">
    <property type="entry name" value="BLL3903 PROTEIN"/>
    <property type="match status" value="1"/>
</dbReference>
<dbReference type="InterPro" id="IPR006143">
    <property type="entry name" value="RND_pump_MFP"/>
</dbReference>
<proteinExistence type="inferred from homology"/>
<keyword evidence="2" id="KW-0732">Signal</keyword>
<reference evidence="4 5" key="1">
    <citation type="submission" date="2019-08" db="EMBL/GenBank/DDBJ databases">
        <title>Draft genome sequencing and comparative genomics of hatchery-associated Vibrios.</title>
        <authorList>
            <person name="Kehlet-Delgado H."/>
            <person name="Mueller R.S."/>
        </authorList>
    </citation>
    <scope>NUCLEOTIDE SEQUENCE [LARGE SCALE GENOMIC DNA]</scope>
    <source>
        <strain evidence="4 5">01-65-5-1</strain>
    </source>
</reference>
<dbReference type="Proteomes" id="UP000572722">
    <property type="component" value="Unassembled WGS sequence"/>
</dbReference>
<comment type="similarity">
    <text evidence="1">Belongs to the membrane fusion protein (MFP) (TC 8.A.1) family.</text>
</comment>
<dbReference type="GO" id="GO:1990281">
    <property type="term" value="C:efflux pump complex"/>
    <property type="evidence" value="ECO:0007669"/>
    <property type="project" value="TreeGrafter"/>
</dbReference>
<dbReference type="AlphaFoldDB" id="A0AAE5GT46"/>
<dbReference type="Pfam" id="PF25917">
    <property type="entry name" value="BSH_RND"/>
    <property type="match status" value="1"/>
</dbReference>
<dbReference type="Gene3D" id="2.40.30.170">
    <property type="match status" value="1"/>
</dbReference>
<feature type="signal peptide" evidence="2">
    <location>
        <begin position="1"/>
        <end position="25"/>
    </location>
</feature>